<dbReference type="AlphaFoldDB" id="A0A6A4VK98"/>
<gene>
    <name evidence="5" type="primary">svp</name>
    <name evidence="5" type="ORF">FJT64_005758</name>
</gene>
<evidence type="ECO:0000256" key="3">
    <source>
        <dbReference type="ARBA" id="ARBA00023170"/>
    </source>
</evidence>
<dbReference type="InterPro" id="IPR001723">
    <property type="entry name" value="Nuclear_hrmn_rcpt"/>
</dbReference>
<dbReference type="PANTHER" id="PTHR24083">
    <property type="entry name" value="NUCLEAR HORMONE RECEPTOR"/>
    <property type="match status" value="1"/>
</dbReference>
<dbReference type="Proteomes" id="UP000440578">
    <property type="component" value="Unassembled WGS sequence"/>
</dbReference>
<dbReference type="InterPro" id="IPR000536">
    <property type="entry name" value="Nucl_hrmn_rcpt_lig-bd"/>
</dbReference>
<evidence type="ECO:0000256" key="2">
    <source>
        <dbReference type="ARBA" id="ARBA00023163"/>
    </source>
</evidence>
<dbReference type="EMBL" id="VIIS01001533">
    <property type="protein sequence ID" value="KAF0296807.1"/>
    <property type="molecule type" value="Genomic_DNA"/>
</dbReference>
<keyword evidence="1" id="KW-0805">Transcription regulation</keyword>
<dbReference type="InterPro" id="IPR035500">
    <property type="entry name" value="NHR-like_dom_sf"/>
</dbReference>
<evidence type="ECO:0000256" key="1">
    <source>
        <dbReference type="ARBA" id="ARBA00023015"/>
    </source>
</evidence>
<proteinExistence type="predicted"/>
<evidence type="ECO:0000313" key="5">
    <source>
        <dbReference type="EMBL" id="KAF0296807.1"/>
    </source>
</evidence>
<keyword evidence="3 5" id="KW-0675">Receptor</keyword>
<name>A0A6A4VK98_AMPAM</name>
<keyword evidence="6" id="KW-1185">Reference proteome</keyword>
<protein>
    <submittedName>
        <fullName evidence="5">Steroid receptor seven-up, isoforms B/C</fullName>
    </submittedName>
</protein>
<keyword evidence="2" id="KW-0804">Transcription</keyword>
<evidence type="ECO:0000313" key="6">
    <source>
        <dbReference type="Proteomes" id="UP000440578"/>
    </source>
</evidence>
<dbReference type="PRINTS" id="PR00398">
    <property type="entry name" value="STRDHORMONER"/>
</dbReference>
<feature type="domain" description="NR LBD" evidence="4">
    <location>
        <begin position="47"/>
        <end position="198"/>
    </location>
</feature>
<reference evidence="5 6" key="1">
    <citation type="submission" date="2019-07" db="EMBL/GenBank/DDBJ databases">
        <title>Draft genome assembly of a fouling barnacle, Amphibalanus amphitrite (Darwin, 1854): The first reference genome for Thecostraca.</title>
        <authorList>
            <person name="Kim W."/>
        </authorList>
    </citation>
    <scope>NUCLEOTIDE SEQUENCE [LARGE SCALE GENOMIC DNA]</scope>
    <source>
        <strain evidence="5">SNU_AA5</strain>
        <tissue evidence="5">Soma without cirri and trophi</tissue>
    </source>
</reference>
<dbReference type="PRINTS" id="PR01282">
    <property type="entry name" value="COUPTNFACTOR"/>
</dbReference>
<evidence type="ECO:0000259" key="4">
    <source>
        <dbReference type="PROSITE" id="PS51843"/>
    </source>
</evidence>
<sequence length="198" mass="21665">MRKEGARGAAVSSALCNTRYSAAGYRYPSTVSCPASSSPTVTRSTGTATCLATRPTSACCCGPEPYPPSHYNQCLQPGGTMVIETICELAARILFSAVQWARSIPFFPELQLQDQVALLRFVWSELFVLNASQCSMPLHAASLLAAAGLHPSPMAAERVMAFMDVIRMFQEECERLKQLRCDSAEVQLHEGHRALYDR</sequence>
<dbReference type="Pfam" id="PF00104">
    <property type="entry name" value="Hormone_recep"/>
    <property type="match status" value="1"/>
</dbReference>
<dbReference type="InterPro" id="IPR050274">
    <property type="entry name" value="Nuclear_hormone_rcpt_NR2"/>
</dbReference>
<comment type="caution">
    <text evidence="5">The sequence shown here is derived from an EMBL/GenBank/DDBJ whole genome shotgun (WGS) entry which is preliminary data.</text>
</comment>
<accession>A0A6A4VK98</accession>
<dbReference type="PROSITE" id="PS51843">
    <property type="entry name" value="NR_LBD"/>
    <property type="match status" value="1"/>
</dbReference>
<dbReference type="OrthoDB" id="5873264at2759"/>
<organism evidence="5 6">
    <name type="scientific">Amphibalanus amphitrite</name>
    <name type="common">Striped barnacle</name>
    <name type="synonym">Balanus amphitrite</name>
    <dbReference type="NCBI Taxonomy" id="1232801"/>
    <lineage>
        <taxon>Eukaryota</taxon>
        <taxon>Metazoa</taxon>
        <taxon>Ecdysozoa</taxon>
        <taxon>Arthropoda</taxon>
        <taxon>Crustacea</taxon>
        <taxon>Multicrustacea</taxon>
        <taxon>Cirripedia</taxon>
        <taxon>Thoracica</taxon>
        <taxon>Thoracicalcarea</taxon>
        <taxon>Balanomorpha</taxon>
        <taxon>Balanoidea</taxon>
        <taxon>Balanidae</taxon>
        <taxon>Amphibalaninae</taxon>
        <taxon>Amphibalanus</taxon>
    </lineage>
</organism>
<dbReference type="SUPFAM" id="SSF48508">
    <property type="entry name" value="Nuclear receptor ligand-binding domain"/>
    <property type="match status" value="1"/>
</dbReference>
<dbReference type="Gene3D" id="1.10.565.10">
    <property type="entry name" value="Retinoid X Receptor"/>
    <property type="match status" value="1"/>
</dbReference>